<dbReference type="PANTHER" id="PTHR13391">
    <property type="entry name" value="MITOCHONDRIAL DISTRIBUTION REGULATOR MISATO"/>
    <property type="match status" value="1"/>
</dbReference>
<reference evidence="8 9" key="2">
    <citation type="journal article" date="2013" name="IMA Fungus">
        <title>IMA Genome-F 1: Ceratocystis fimbriata: Draft nuclear genome sequence for the plant pathogen, Ceratocystis fimbriata.</title>
        <authorList>
            <person name="Wilken P.M."/>
            <person name="Steenkamp E.T."/>
            <person name="Wingfield M.J."/>
            <person name="de Beer Z.W."/>
            <person name="Wingfield B.D."/>
        </authorList>
    </citation>
    <scope>NUCLEOTIDE SEQUENCE [LARGE SCALE GENOMIC DNA]</scope>
    <source>
        <strain evidence="8 9">CBS 114723</strain>
    </source>
</reference>
<feature type="region of interest" description="Disordered" evidence="5">
    <location>
        <begin position="350"/>
        <end position="399"/>
    </location>
</feature>
<keyword evidence="9" id="KW-1185">Reference proteome</keyword>
<dbReference type="PROSITE" id="PS00228">
    <property type="entry name" value="TUBULIN_B_AUTOREG"/>
    <property type="match status" value="1"/>
</dbReference>
<comment type="similarity">
    <text evidence="3">Belongs to the misato family.</text>
</comment>
<evidence type="ECO:0000256" key="4">
    <source>
        <dbReference type="ARBA" id="ARBA00023128"/>
    </source>
</evidence>
<evidence type="ECO:0000313" key="8">
    <source>
        <dbReference type="EMBL" id="PHH52251.1"/>
    </source>
</evidence>
<comment type="subcellular location">
    <subcellularLocation>
        <location evidence="2">Mitochondrion</location>
    </subcellularLocation>
</comment>
<sequence length="554" mass="62577">MREIVTLQLGELGNYMGNQFWNAQESYFTYDKNDVSLVNHDIHWRQGLSPDGSETFLPRAVIYDFKKSLGTLRKISPLYETEDEASSSSNTKELAAALWNGKAEIHAQDPLSVSNYQEALNAGSAPTRPTAKDVRYWSDTTRVYFHPRSLVPLDDVEITTPKVTAGHWMRGSDLFRELDREHDLMDRDMRPFVEECDLMQGIQVMCSIDDIWAPFATEYVERMRDEYGKSCIVVWGGQSPDLPATKDQRLLRLETKTRAIAEMWSQASLLVPLSAPILPMKNGYTPDLSSFWHLSGLFGTALESAALASRLSYPKHEIDVSLGDMVEALNAHGKQTIARLRMTVTKPEASRVEEAEQQQKKKIQGVSLELRPKDPADRGHSGYQAERQEDEGADDEMPDLDLDLFDLLGENSGRMRKRNSRSDPTFYTQILSRRGVARSDLPPKRSGDQNYASSRPREYLGRSIQRSYGIELGFPLLDSFPDIYSKGYQGEVKCLDVDTILSTDNTICDEIRLLKKVALFTVGQEDREGLGNSLSEIVDEYHEGWSSGSDDDDD</sequence>
<dbReference type="Pfam" id="PF14881">
    <property type="entry name" value="Tubulin_3"/>
    <property type="match status" value="1"/>
</dbReference>
<dbReference type="GO" id="GO:0007005">
    <property type="term" value="P:mitochondrion organization"/>
    <property type="evidence" value="ECO:0007669"/>
    <property type="project" value="InterPro"/>
</dbReference>
<dbReference type="Pfam" id="PF10644">
    <property type="entry name" value="Misat_Tub_SegII"/>
    <property type="match status" value="1"/>
</dbReference>
<feature type="compositionally biased region" description="Basic and acidic residues" evidence="5">
    <location>
        <begin position="350"/>
        <end position="359"/>
    </location>
</feature>
<evidence type="ECO:0000256" key="1">
    <source>
        <dbReference type="ARBA" id="ARBA00003757"/>
    </source>
</evidence>
<dbReference type="STRING" id="1035309.A0A2C5X2Z6"/>
<gene>
    <name evidence="8" type="primary">dml-1</name>
    <name evidence="8" type="ORF">CFIMG_003334RA</name>
</gene>
<keyword evidence="4" id="KW-0496">Mitochondrion</keyword>
<dbReference type="EMBL" id="APWK03000073">
    <property type="protein sequence ID" value="PHH52251.1"/>
    <property type="molecule type" value="Genomic_DNA"/>
</dbReference>
<protein>
    <submittedName>
        <fullName evidence="8">Protein dml-1</fullName>
    </submittedName>
</protein>
<dbReference type="PANTHER" id="PTHR13391:SF0">
    <property type="entry name" value="PROTEIN MISATO HOMOLOG 1"/>
    <property type="match status" value="1"/>
</dbReference>
<evidence type="ECO:0000259" key="6">
    <source>
        <dbReference type="Pfam" id="PF10644"/>
    </source>
</evidence>
<dbReference type="Gene3D" id="3.40.50.1440">
    <property type="entry name" value="Tubulin/FtsZ, GTPase domain"/>
    <property type="match status" value="1"/>
</dbReference>
<dbReference type="InterPro" id="IPR013838">
    <property type="entry name" value="Beta-tubulin_BS"/>
</dbReference>
<organism evidence="8 9">
    <name type="scientific">Ceratocystis fimbriata CBS 114723</name>
    <dbReference type="NCBI Taxonomy" id="1035309"/>
    <lineage>
        <taxon>Eukaryota</taxon>
        <taxon>Fungi</taxon>
        <taxon>Dikarya</taxon>
        <taxon>Ascomycota</taxon>
        <taxon>Pezizomycotina</taxon>
        <taxon>Sordariomycetes</taxon>
        <taxon>Hypocreomycetidae</taxon>
        <taxon>Microascales</taxon>
        <taxon>Ceratocystidaceae</taxon>
        <taxon>Ceratocystis</taxon>
    </lineage>
</organism>
<feature type="compositionally biased region" description="Acidic residues" evidence="5">
    <location>
        <begin position="388"/>
        <end position="399"/>
    </location>
</feature>
<dbReference type="InterPro" id="IPR036525">
    <property type="entry name" value="Tubulin/FtsZ_GTPase_sf"/>
</dbReference>
<dbReference type="OrthoDB" id="271881at2759"/>
<feature type="domain" description="DML1/Misato tubulin" evidence="7">
    <location>
        <begin position="128"/>
        <end position="311"/>
    </location>
</feature>
<dbReference type="Proteomes" id="UP000222788">
    <property type="component" value="Unassembled WGS sequence"/>
</dbReference>
<comment type="function">
    <text evidence="1">Involved in the partitioning of the mitochondrial organelle and mitochondrial DNA (mtDNA) inheritance.</text>
</comment>
<evidence type="ECO:0000256" key="2">
    <source>
        <dbReference type="ARBA" id="ARBA00004173"/>
    </source>
</evidence>
<reference evidence="8 9" key="1">
    <citation type="journal article" date="2013" name="Fungal Biol.">
        <title>Analysis of microsatellite markers in the genome of the plant pathogen Ceratocystis fimbriata.</title>
        <authorList>
            <person name="Simpson M.C."/>
            <person name="Wilken P.M."/>
            <person name="Coetzee M.P."/>
            <person name="Wingfield M.J."/>
            <person name="Wingfield B.D."/>
        </authorList>
    </citation>
    <scope>NUCLEOTIDE SEQUENCE [LARGE SCALE GENOMIC DNA]</scope>
    <source>
        <strain evidence="8 9">CBS 114723</strain>
    </source>
</reference>
<evidence type="ECO:0000313" key="9">
    <source>
        <dbReference type="Proteomes" id="UP000222788"/>
    </source>
</evidence>
<dbReference type="GO" id="GO:0005739">
    <property type="term" value="C:mitochondrion"/>
    <property type="evidence" value="ECO:0007669"/>
    <property type="project" value="UniProtKB-SubCell"/>
</dbReference>
<name>A0A2C5X2Z6_9PEZI</name>
<evidence type="ECO:0000256" key="5">
    <source>
        <dbReference type="SAM" id="MobiDB-lite"/>
    </source>
</evidence>
<feature type="domain" description="Misato Segment II tubulin-like" evidence="6">
    <location>
        <begin position="2"/>
        <end position="121"/>
    </location>
</feature>
<feature type="compositionally biased region" description="Basic and acidic residues" evidence="5">
    <location>
        <begin position="370"/>
        <end position="380"/>
    </location>
</feature>
<proteinExistence type="inferred from homology"/>
<dbReference type="InterPro" id="IPR019605">
    <property type="entry name" value="Misato_II_tubulin-like"/>
</dbReference>
<dbReference type="InterPro" id="IPR029209">
    <property type="entry name" value="DML1/Misato_tubulin"/>
</dbReference>
<dbReference type="SUPFAM" id="SSF52490">
    <property type="entry name" value="Tubulin nucleotide-binding domain-like"/>
    <property type="match status" value="1"/>
</dbReference>
<evidence type="ECO:0000256" key="3">
    <source>
        <dbReference type="ARBA" id="ARBA00008507"/>
    </source>
</evidence>
<dbReference type="AlphaFoldDB" id="A0A2C5X2Z6"/>
<dbReference type="InterPro" id="IPR049942">
    <property type="entry name" value="DML1/Misato"/>
</dbReference>
<evidence type="ECO:0000259" key="7">
    <source>
        <dbReference type="Pfam" id="PF14881"/>
    </source>
</evidence>
<comment type="caution">
    <text evidence="8">The sequence shown here is derived from an EMBL/GenBank/DDBJ whole genome shotgun (WGS) entry which is preliminary data.</text>
</comment>
<feature type="region of interest" description="Disordered" evidence="5">
    <location>
        <begin position="437"/>
        <end position="458"/>
    </location>
</feature>
<accession>A0A2C5X2Z6</accession>